<dbReference type="SUPFAM" id="SSF54928">
    <property type="entry name" value="RNA-binding domain, RBD"/>
    <property type="match status" value="1"/>
</dbReference>
<dbReference type="Gene3D" id="3.30.70.330">
    <property type="match status" value="1"/>
</dbReference>
<reference evidence="7 9" key="2">
    <citation type="journal article" date="2018" name="Plant J.">
        <title>The Physcomitrella patens chromosome-scale assembly reveals moss genome structure and evolution.</title>
        <authorList>
            <person name="Lang D."/>
            <person name="Ullrich K.K."/>
            <person name="Murat F."/>
            <person name="Fuchs J."/>
            <person name="Jenkins J."/>
            <person name="Haas F.B."/>
            <person name="Piednoel M."/>
            <person name="Gundlach H."/>
            <person name="Van Bel M."/>
            <person name="Meyberg R."/>
            <person name="Vives C."/>
            <person name="Morata J."/>
            <person name="Symeonidi A."/>
            <person name="Hiss M."/>
            <person name="Muchero W."/>
            <person name="Kamisugi Y."/>
            <person name="Saleh O."/>
            <person name="Blanc G."/>
            <person name="Decker E.L."/>
            <person name="van Gessel N."/>
            <person name="Grimwood J."/>
            <person name="Hayes R.D."/>
            <person name="Graham S.W."/>
            <person name="Gunter L.E."/>
            <person name="McDaniel S.F."/>
            <person name="Hoernstein S.N.W."/>
            <person name="Larsson A."/>
            <person name="Li F.W."/>
            <person name="Perroud P.F."/>
            <person name="Phillips J."/>
            <person name="Ranjan P."/>
            <person name="Rokshar D.S."/>
            <person name="Rothfels C.J."/>
            <person name="Schneider L."/>
            <person name="Shu S."/>
            <person name="Stevenson D.W."/>
            <person name="Thummler F."/>
            <person name="Tillich M."/>
            <person name="Villarreal Aguilar J.C."/>
            <person name="Widiez T."/>
            <person name="Wong G.K."/>
            <person name="Wymore A."/>
            <person name="Zhang Y."/>
            <person name="Zimmer A.D."/>
            <person name="Quatrano R.S."/>
            <person name="Mayer K.F.X."/>
            <person name="Goodstein D."/>
            <person name="Casacuberta J.M."/>
            <person name="Vandepoele K."/>
            <person name="Reski R."/>
            <person name="Cuming A.C."/>
            <person name="Tuskan G.A."/>
            <person name="Maumus F."/>
            <person name="Salse J."/>
            <person name="Schmutz J."/>
            <person name="Rensing S.A."/>
        </authorList>
    </citation>
    <scope>NUCLEOTIDE SEQUENCE [LARGE SCALE GENOMIC DNA]</scope>
    <source>
        <strain evidence="8 9">cv. Gransden 2004</strain>
    </source>
</reference>
<evidence type="ECO:0000256" key="3">
    <source>
        <dbReference type="ARBA" id="ARBA00023242"/>
    </source>
</evidence>
<gene>
    <name evidence="8" type="primary">LOC112280371</name>
    <name evidence="7" type="ORF">PHYPA_005276</name>
</gene>
<keyword evidence="2 4" id="KW-0694">RNA-binding</keyword>
<evidence type="ECO:0000256" key="1">
    <source>
        <dbReference type="ARBA" id="ARBA00004604"/>
    </source>
</evidence>
<keyword evidence="3" id="KW-0539">Nucleus</keyword>
<sequence>MVEKKKMIPGSKRKSVESFGSEQKKPKRITPVPVDKPAAYVPAPVPTAADPVVPKSKKEPKTMKDHIVRADFMPLDTTADQKALAKQRKKSKVIPVSNFSGSGKSAVIYVGRIPHGFYEEQMRGFFGQFGDIKRLRLSRNKKTGKSKHYAFIEFESAEVAPIVAEAMHNYLLFESMLQVKVVPVEKLKPSMWVGANKTFKKIEWQRLERERHNRMRTPKEQSRHLALLVKKDQARRKKLQAAGIDYDYPELKTMIPPSSKKITFNDNDD</sequence>
<evidence type="ECO:0000256" key="5">
    <source>
        <dbReference type="SAM" id="MobiDB-lite"/>
    </source>
</evidence>
<protein>
    <recommendedName>
        <fullName evidence="6">RRM domain-containing protein</fullName>
    </recommendedName>
</protein>
<evidence type="ECO:0000256" key="2">
    <source>
        <dbReference type="ARBA" id="ARBA00022884"/>
    </source>
</evidence>
<dbReference type="GO" id="GO:0003723">
    <property type="term" value="F:RNA binding"/>
    <property type="evidence" value="ECO:0000318"/>
    <property type="project" value="GO_Central"/>
</dbReference>
<comment type="subcellular location">
    <subcellularLocation>
        <location evidence="1">Nucleus</location>
        <location evidence="1">Nucleolus</location>
    </subcellularLocation>
</comment>
<evidence type="ECO:0000313" key="8">
    <source>
        <dbReference type="EnsemblPlants" id="Pp3c3_32540V3.1"/>
    </source>
</evidence>
<feature type="domain" description="RRM" evidence="6">
    <location>
        <begin position="106"/>
        <end position="189"/>
    </location>
</feature>
<reference evidence="8" key="3">
    <citation type="submission" date="2020-12" db="UniProtKB">
        <authorList>
            <consortium name="EnsemblPlants"/>
        </authorList>
    </citation>
    <scope>IDENTIFICATION</scope>
</reference>
<dbReference type="OMA" id="LKTMIPP"/>
<dbReference type="Gramene" id="Pp3c3_32540V3.1">
    <property type="protein sequence ID" value="Pp3c3_32540V3.1"/>
    <property type="gene ID" value="Pp3c3_32540"/>
</dbReference>
<accession>A0A2K1KWY9</accession>
<dbReference type="InterPro" id="IPR000504">
    <property type="entry name" value="RRM_dom"/>
</dbReference>
<dbReference type="Proteomes" id="UP000006727">
    <property type="component" value="Chromosome 3"/>
</dbReference>
<dbReference type="Gramene" id="Pp3c3_32540V3.2">
    <property type="protein sequence ID" value="Pp3c3_32540V3.2"/>
    <property type="gene ID" value="Pp3c3_32540"/>
</dbReference>
<reference evidence="7 9" key="1">
    <citation type="journal article" date="2008" name="Science">
        <title>The Physcomitrella genome reveals evolutionary insights into the conquest of land by plants.</title>
        <authorList>
            <person name="Rensing S."/>
            <person name="Lang D."/>
            <person name="Zimmer A."/>
            <person name="Terry A."/>
            <person name="Salamov A."/>
            <person name="Shapiro H."/>
            <person name="Nishiyama T."/>
            <person name="Perroud P.-F."/>
            <person name="Lindquist E."/>
            <person name="Kamisugi Y."/>
            <person name="Tanahashi T."/>
            <person name="Sakakibara K."/>
            <person name="Fujita T."/>
            <person name="Oishi K."/>
            <person name="Shin-I T."/>
            <person name="Kuroki Y."/>
            <person name="Toyoda A."/>
            <person name="Suzuki Y."/>
            <person name="Hashimoto A."/>
            <person name="Yamaguchi K."/>
            <person name="Sugano A."/>
            <person name="Kohara Y."/>
            <person name="Fujiyama A."/>
            <person name="Anterola A."/>
            <person name="Aoki S."/>
            <person name="Ashton N."/>
            <person name="Barbazuk W.B."/>
            <person name="Barker E."/>
            <person name="Bennetzen J."/>
            <person name="Bezanilla M."/>
            <person name="Blankenship R."/>
            <person name="Cho S.H."/>
            <person name="Dutcher S."/>
            <person name="Estelle M."/>
            <person name="Fawcett J.A."/>
            <person name="Gundlach H."/>
            <person name="Hanada K."/>
            <person name="Heyl A."/>
            <person name="Hicks K.A."/>
            <person name="Hugh J."/>
            <person name="Lohr M."/>
            <person name="Mayer K."/>
            <person name="Melkozernov A."/>
            <person name="Murata T."/>
            <person name="Nelson D."/>
            <person name="Pils B."/>
            <person name="Prigge M."/>
            <person name="Reiss B."/>
            <person name="Renner T."/>
            <person name="Rombauts S."/>
            <person name="Rushton P."/>
            <person name="Sanderfoot A."/>
            <person name="Schween G."/>
            <person name="Shiu S.-H."/>
            <person name="Stueber K."/>
            <person name="Theodoulou F.L."/>
            <person name="Tu H."/>
            <person name="Van de Peer Y."/>
            <person name="Verrier P.J."/>
            <person name="Waters E."/>
            <person name="Wood A."/>
            <person name="Yang L."/>
            <person name="Cove D."/>
            <person name="Cuming A."/>
            <person name="Hasebe M."/>
            <person name="Lucas S."/>
            <person name="Mishler D.B."/>
            <person name="Reski R."/>
            <person name="Grigoriev I."/>
            <person name="Quatrano R.S."/>
            <person name="Boore J.L."/>
        </authorList>
    </citation>
    <scope>NUCLEOTIDE SEQUENCE [LARGE SCALE GENOMIC DNA]</scope>
    <source>
        <strain evidence="8 9">cv. Gransden 2004</strain>
    </source>
</reference>
<evidence type="ECO:0000313" key="7">
    <source>
        <dbReference type="EMBL" id="PNR58281.1"/>
    </source>
</evidence>
<dbReference type="Gramene" id="Pp3c3_32540V3.3">
    <property type="protein sequence ID" value="Pp3c3_32540V3.3"/>
    <property type="gene ID" value="Pp3c3_32540"/>
</dbReference>
<dbReference type="OrthoDB" id="21467at2759"/>
<dbReference type="PROSITE" id="PS50102">
    <property type="entry name" value="RRM"/>
    <property type="match status" value="1"/>
</dbReference>
<dbReference type="InterPro" id="IPR012677">
    <property type="entry name" value="Nucleotide-bd_a/b_plait_sf"/>
</dbReference>
<evidence type="ECO:0000313" key="9">
    <source>
        <dbReference type="Proteomes" id="UP000006727"/>
    </source>
</evidence>
<dbReference type="AlphaFoldDB" id="A0A2K1KWY9"/>
<dbReference type="InterPro" id="IPR035979">
    <property type="entry name" value="RBD_domain_sf"/>
</dbReference>
<dbReference type="GeneID" id="112280371"/>
<dbReference type="Pfam" id="PF00076">
    <property type="entry name" value="RRM_1"/>
    <property type="match status" value="1"/>
</dbReference>
<dbReference type="CDD" id="cd12307">
    <property type="entry name" value="RRM_NIFK_like"/>
    <property type="match status" value="1"/>
</dbReference>
<feature type="compositionally biased region" description="Low complexity" evidence="5">
    <location>
        <begin position="31"/>
        <end position="54"/>
    </location>
</feature>
<keyword evidence="9" id="KW-1185">Reference proteome</keyword>
<dbReference type="PaxDb" id="3218-PP1S198_53V6.1"/>
<evidence type="ECO:0000256" key="4">
    <source>
        <dbReference type="PROSITE-ProRule" id="PRU00176"/>
    </source>
</evidence>
<dbReference type="EnsemblPlants" id="Pp3c3_32540V3.2">
    <property type="protein sequence ID" value="Pp3c3_32540V3.2"/>
    <property type="gene ID" value="Pp3c3_32540"/>
</dbReference>
<dbReference type="RefSeq" id="XP_024371571.1">
    <property type="nucleotide sequence ID" value="XM_024515803.2"/>
</dbReference>
<organism evidence="7">
    <name type="scientific">Physcomitrium patens</name>
    <name type="common">Spreading-leaved earth moss</name>
    <name type="synonym">Physcomitrella patens</name>
    <dbReference type="NCBI Taxonomy" id="3218"/>
    <lineage>
        <taxon>Eukaryota</taxon>
        <taxon>Viridiplantae</taxon>
        <taxon>Streptophyta</taxon>
        <taxon>Embryophyta</taxon>
        <taxon>Bryophyta</taxon>
        <taxon>Bryophytina</taxon>
        <taxon>Bryopsida</taxon>
        <taxon>Funariidae</taxon>
        <taxon>Funariales</taxon>
        <taxon>Funariaceae</taxon>
        <taxon>Physcomitrium</taxon>
    </lineage>
</organism>
<dbReference type="FunCoup" id="A0A2K1KWY9">
    <property type="interactions" value="3607"/>
</dbReference>
<name>A0A2K1KWY9_PHYPA</name>
<dbReference type="EMBL" id="ABEU02000003">
    <property type="protein sequence ID" value="PNR58281.1"/>
    <property type="molecule type" value="Genomic_DNA"/>
</dbReference>
<dbReference type="SMART" id="SM00360">
    <property type="entry name" value="RRM"/>
    <property type="match status" value="1"/>
</dbReference>
<dbReference type="STRING" id="3218.A0A2K1KWY9"/>
<dbReference type="KEGG" id="ppp:112280371"/>
<dbReference type="EnsemblPlants" id="Pp3c3_32540V3.1">
    <property type="protein sequence ID" value="Pp3c3_32540V3.1"/>
    <property type="gene ID" value="Pp3c3_32540"/>
</dbReference>
<evidence type="ECO:0000259" key="6">
    <source>
        <dbReference type="PROSITE" id="PS50102"/>
    </source>
</evidence>
<dbReference type="GO" id="GO:0005730">
    <property type="term" value="C:nucleolus"/>
    <property type="evidence" value="ECO:0000318"/>
    <property type="project" value="GO_Central"/>
</dbReference>
<dbReference type="EnsemblPlants" id="Pp3c3_32540V3.3">
    <property type="protein sequence ID" value="Pp3c3_32540V3.3"/>
    <property type="gene ID" value="Pp3c3_32540"/>
</dbReference>
<proteinExistence type="predicted"/>
<dbReference type="PANTHER" id="PTHR46754">
    <property type="entry name" value="MKI67 FHA DOMAIN-INTERACTING NUCLEOLAR PHOSPHOPROTEIN"/>
    <property type="match status" value="1"/>
</dbReference>
<feature type="region of interest" description="Disordered" evidence="5">
    <location>
        <begin position="1"/>
        <end position="61"/>
    </location>
</feature>